<dbReference type="Proteomes" id="UP000826195">
    <property type="component" value="Unassembled WGS sequence"/>
</dbReference>
<reference evidence="1 2" key="1">
    <citation type="journal article" date="2021" name="J. Hered.">
        <title>A chromosome-level genome assembly of the parasitoid wasp, Cotesia glomerata (Hymenoptera: Braconidae).</title>
        <authorList>
            <person name="Pinto B.J."/>
            <person name="Weis J.J."/>
            <person name="Gamble T."/>
            <person name="Ode P.J."/>
            <person name="Paul R."/>
            <person name="Zaspel J.M."/>
        </authorList>
    </citation>
    <scope>NUCLEOTIDE SEQUENCE [LARGE SCALE GENOMIC DNA]</scope>
    <source>
        <strain evidence="1">CgM1</strain>
    </source>
</reference>
<dbReference type="EMBL" id="JAHXZJ010002609">
    <property type="protein sequence ID" value="KAH0539992.1"/>
    <property type="molecule type" value="Genomic_DNA"/>
</dbReference>
<gene>
    <name evidence="1" type="ORF">KQX54_010907</name>
</gene>
<dbReference type="AlphaFoldDB" id="A0AAV7HZH3"/>
<evidence type="ECO:0000313" key="1">
    <source>
        <dbReference type="EMBL" id="KAH0539992.1"/>
    </source>
</evidence>
<proteinExistence type="predicted"/>
<sequence>MAAFDFFLNQPSTHSQSPINPVDAICHACWYKFLRYNTSISKPSEQSAQAIQLSIPRATYSEQRCVFGCKEFGRFRVPDDVRAQVLRNFRYFIGEGARVCASHNKCYWSEVPPGSSTLYDSTHIEDMLDLLRQSSCSQQCSVVNFDYIDSMTDDDIHKWTSLTKEQFQDLLGRLKYLQEQEKRHLETALALYLGKLRTGESDERLTDIFAVGSRRTSERLMSKTRTALYLDCVPVYIGFDNSDRERILERSTVTARKLFFNEGTNAAIVIWDGTYILIQKSYIIDIFGLYPANQNDASIMKQILKSKPEVWARIKCGDVFLLDRGFRDVVPYLQQRGIITKKYKRLFQKGIISWTQKVLIDLVS</sequence>
<name>A0AAV7HZH3_COTGL</name>
<accession>A0AAV7HZH3</accession>
<keyword evidence="2" id="KW-1185">Reference proteome</keyword>
<comment type="caution">
    <text evidence="1">The sequence shown here is derived from an EMBL/GenBank/DDBJ whole genome shotgun (WGS) entry which is preliminary data.</text>
</comment>
<organism evidence="1 2">
    <name type="scientific">Cotesia glomerata</name>
    <name type="common">Lepidopteran parasitic wasp</name>
    <name type="synonym">Apanteles glomeratus</name>
    <dbReference type="NCBI Taxonomy" id="32391"/>
    <lineage>
        <taxon>Eukaryota</taxon>
        <taxon>Metazoa</taxon>
        <taxon>Ecdysozoa</taxon>
        <taxon>Arthropoda</taxon>
        <taxon>Hexapoda</taxon>
        <taxon>Insecta</taxon>
        <taxon>Pterygota</taxon>
        <taxon>Neoptera</taxon>
        <taxon>Endopterygota</taxon>
        <taxon>Hymenoptera</taxon>
        <taxon>Apocrita</taxon>
        <taxon>Ichneumonoidea</taxon>
        <taxon>Braconidae</taxon>
        <taxon>Microgastrinae</taxon>
        <taxon>Cotesia</taxon>
    </lineage>
</organism>
<evidence type="ECO:0008006" key="3">
    <source>
        <dbReference type="Google" id="ProtNLM"/>
    </source>
</evidence>
<evidence type="ECO:0000313" key="2">
    <source>
        <dbReference type="Proteomes" id="UP000826195"/>
    </source>
</evidence>
<protein>
    <recommendedName>
        <fullName evidence="3">DDE Tnp4 domain-containing protein</fullName>
    </recommendedName>
</protein>